<dbReference type="InterPro" id="IPR001251">
    <property type="entry name" value="CRAL-TRIO_dom"/>
</dbReference>
<evidence type="ECO:0000313" key="3">
    <source>
        <dbReference type="Proteomes" id="UP000004810"/>
    </source>
</evidence>
<dbReference type="Gene3D" id="3.40.525.10">
    <property type="entry name" value="CRAL-TRIO lipid binding domain"/>
    <property type="match status" value="1"/>
</dbReference>
<comment type="caution">
    <text evidence="2">The sequence shown here is derived from an EMBL/GenBank/DDBJ whole genome shotgun (WGS) entry which is preliminary data.</text>
</comment>
<reference evidence="3" key="1">
    <citation type="submission" date="2012-08" db="EMBL/GenBank/DDBJ databases">
        <title>The Genome Sequence of Wuchereria bancrofti.</title>
        <authorList>
            <person name="Nutman T.B."/>
            <person name="Fink D.L."/>
            <person name="Russ C."/>
            <person name="Young S."/>
            <person name="Zeng Q."/>
            <person name="Koehrsen M."/>
            <person name="Alvarado L."/>
            <person name="Berlin A."/>
            <person name="Chapman S.B."/>
            <person name="Chen Z."/>
            <person name="Freedman E."/>
            <person name="Gellesch M."/>
            <person name="Goldberg J."/>
            <person name="Griggs A."/>
            <person name="Gujja S."/>
            <person name="Heilman E.R."/>
            <person name="Heiman D."/>
            <person name="Hepburn T."/>
            <person name="Howarth C."/>
            <person name="Jen D."/>
            <person name="Larson L."/>
            <person name="Lewis B."/>
            <person name="Mehta T."/>
            <person name="Park D."/>
            <person name="Pearson M."/>
            <person name="Roberts A."/>
            <person name="Saif S."/>
            <person name="Shea T."/>
            <person name="Shenoy N."/>
            <person name="Sisk P."/>
            <person name="Stolte C."/>
            <person name="Sykes S."/>
            <person name="Walk T."/>
            <person name="White J."/>
            <person name="Yandava C."/>
            <person name="Haas B."/>
            <person name="Henn M.R."/>
            <person name="Nusbaum C."/>
            <person name="Birren B."/>
        </authorList>
    </citation>
    <scope>NUCLEOTIDE SEQUENCE [LARGE SCALE GENOMIC DNA]</scope>
    <source>
        <strain evidence="3">NA</strain>
    </source>
</reference>
<dbReference type="Pfam" id="PF00650">
    <property type="entry name" value="CRAL_TRIO"/>
    <property type="match status" value="1"/>
</dbReference>
<dbReference type="SUPFAM" id="SSF52087">
    <property type="entry name" value="CRAL/TRIO domain"/>
    <property type="match status" value="1"/>
</dbReference>
<dbReference type="AlphaFoldDB" id="J9FML5"/>
<dbReference type="InterPro" id="IPR036865">
    <property type="entry name" value="CRAL-TRIO_dom_sf"/>
</dbReference>
<dbReference type="GO" id="GO:0005737">
    <property type="term" value="C:cytoplasm"/>
    <property type="evidence" value="ECO:0007669"/>
    <property type="project" value="TreeGrafter"/>
</dbReference>
<dbReference type="PANTHER" id="PTHR23324:SF86">
    <property type="entry name" value="CRAL-TRIO DOMAIN-CONTAINING PROTEIN"/>
    <property type="match status" value="1"/>
</dbReference>
<dbReference type="SUPFAM" id="SSF101576">
    <property type="entry name" value="Supernatant protein factor (SPF), C-terminal domain"/>
    <property type="match status" value="1"/>
</dbReference>
<dbReference type="InterPro" id="IPR036598">
    <property type="entry name" value="GOLD_dom_sf"/>
</dbReference>
<accession>J9FML5</accession>
<sequence>MNDMKSSIYFTPSPITTDELAGAEKIREIIDDIPDLFNTTFYLARWWRAYNGDLERIKRNMKDLFNHRRALGYDNIETDLLQTKLEITKKTFERFCISKIALYRKMNNVCVFFQRMVTNDIDEITRVVPLSYVLHSYFIMQEAFTRAQLEAEKSTGKPAAVVSILDLSEINTAALLNPLSVSAQFVRLIVKIWADYFVEVQAKLFLINSPALLSIMGQIVKLLMDKATQSRLQFLYQPTDLIKHLNPYLVPEMYGGEWRDDSGYAEKPELVCQKPIKIEPQHYYNCDLLWQKYGFSKVPTKCSETIKRKQTFEVQKNSTTESQILLWHFTVSSDIEFSILMKTEKDDEQIVWPKITLTSLRTPEQGSIICKRNCSYTLRFTNPSRFLIPVKLQYVIKLCSNI</sequence>
<dbReference type="SMART" id="SM00516">
    <property type="entry name" value="SEC14"/>
    <property type="match status" value="1"/>
</dbReference>
<dbReference type="Gene3D" id="2.60.120.680">
    <property type="entry name" value="GOLD domain"/>
    <property type="match status" value="1"/>
</dbReference>
<protein>
    <recommendedName>
        <fullName evidence="1">CRAL-TRIO domain-containing protein</fullName>
    </recommendedName>
</protein>
<gene>
    <name evidence="2" type="ORF">WUBG_00487</name>
</gene>
<dbReference type="CDD" id="cd00170">
    <property type="entry name" value="SEC14"/>
    <property type="match status" value="1"/>
</dbReference>
<dbReference type="InterPro" id="IPR051064">
    <property type="entry name" value="SEC14/CRAL-TRIO_domain"/>
</dbReference>
<dbReference type="EMBL" id="ADBV01000080">
    <property type="protein sequence ID" value="EJW88604.1"/>
    <property type="molecule type" value="Genomic_DNA"/>
</dbReference>
<feature type="domain" description="CRAL-TRIO" evidence="1">
    <location>
        <begin position="88"/>
        <end position="262"/>
    </location>
</feature>
<proteinExistence type="predicted"/>
<evidence type="ECO:0000259" key="1">
    <source>
        <dbReference type="PROSITE" id="PS50191"/>
    </source>
</evidence>
<dbReference type="PANTHER" id="PTHR23324">
    <property type="entry name" value="SEC14 RELATED PROTEIN"/>
    <property type="match status" value="1"/>
</dbReference>
<evidence type="ECO:0000313" key="2">
    <source>
        <dbReference type="EMBL" id="EJW88604.1"/>
    </source>
</evidence>
<organism evidence="2 3">
    <name type="scientific">Wuchereria bancrofti</name>
    <dbReference type="NCBI Taxonomy" id="6293"/>
    <lineage>
        <taxon>Eukaryota</taxon>
        <taxon>Metazoa</taxon>
        <taxon>Ecdysozoa</taxon>
        <taxon>Nematoda</taxon>
        <taxon>Chromadorea</taxon>
        <taxon>Rhabditida</taxon>
        <taxon>Spirurina</taxon>
        <taxon>Spiruromorpha</taxon>
        <taxon>Filarioidea</taxon>
        <taxon>Onchocercidae</taxon>
        <taxon>Wuchereria</taxon>
    </lineage>
</organism>
<dbReference type="PROSITE" id="PS50191">
    <property type="entry name" value="CRAL_TRIO"/>
    <property type="match status" value="1"/>
</dbReference>
<dbReference type="Proteomes" id="UP000004810">
    <property type="component" value="Unassembled WGS sequence"/>
</dbReference>
<name>J9FML5_WUCBA</name>